<proteinExistence type="predicted"/>
<dbReference type="AlphaFoldDB" id="A0A6M3Y0E1"/>
<organism evidence="1">
    <name type="scientific">viral metagenome</name>
    <dbReference type="NCBI Taxonomy" id="1070528"/>
    <lineage>
        <taxon>unclassified sequences</taxon>
        <taxon>metagenomes</taxon>
        <taxon>organismal metagenomes</taxon>
    </lineage>
</organism>
<sequence>MALKVKPIAASTIKWEERARVASGEFAANAEAAAADWAKNTQAAADNFGAAISAAGIKERFRRGVSRAGAEKFARKVRDVGAARFAPGVSAATVDYHAGAEPYYATLAAITLPARKPRGDPGNLARVDTIMKTLNAKRLALLGHGGS</sequence>
<reference evidence="1" key="1">
    <citation type="submission" date="2020-03" db="EMBL/GenBank/DDBJ databases">
        <title>The deep terrestrial virosphere.</title>
        <authorList>
            <person name="Holmfeldt K."/>
            <person name="Nilsson E."/>
            <person name="Simone D."/>
            <person name="Lopez-Fernandez M."/>
            <person name="Wu X."/>
            <person name="de Brujin I."/>
            <person name="Lundin D."/>
            <person name="Andersson A."/>
            <person name="Bertilsson S."/>
            <person name="Dopson M."/>
        </authorList>
    </citation>
    <scope>NUCLEOTIDE SEQUENCE</scope>
    <source>
        <strain evidence="1">TM448B04642</strain>
    </source>
</reference>
<dbReference type="EMBL" id="MT145096">
    <property type="protein sequence ID" value="QJI03533.1"/>
    <property type="molecule type" value="Genomic_DNA"/>
</dbReference>
<gene>
    <name evidence="1" type="ORF">TM448B04642_0006</name>
</gene>
<evidence type="ECO:0000313" key="1">
    <source>
        <dbReference type="EMBL" id="QJI03533.1"/>
    </source>
</evidence>
<protein>
    <submittedName>
        <fullName evidence="1">Uncharacterized protein</fullName>
    </submittedName>
</protein>
<name>A0A6M3Y0E1_9ZZZZ</name>
<accession>A0A6M3Y0E1</accession>